<feature type="transmembrane region" description="Helical" evidence="5">
    <location>
        <begin position="66"/>
        <end position="86"/>
    </location>
</feature>
<name>A0A850LDM5_9RHOB</name>
<feature type="transmembrane region" description="Helical" evidence="5">
    <location>
        <begin position="119"/>
        <end position="137"/>
    </location>
</feature>
<evidence type="ECO:0000256" key="4">
    <source>
        <dbReference type="ARBA" id="ARBA00023136"/>
    </source>
</evidence>
<dbReference type="Proteomes" id="UP000565723">
    <property type="component" value="Unassembled WGS sequence"/>
</dbReference>
<dbReference type="OMA" id="GYALWYS"/>
<protein>
    <submittedName>
        <fullName evidence="8">DMT family transporter</fullName>
    </submittedName>
</protein>
<evidence type="ECO:0000313" key="8">
    <source>
        <dbReference type="EMBL" id="NVK95732.1"/>
    </source>
</evidence>
<feature type="transmembrane region" description="Helical" evidence="5">
    <location>
        <begin position="169"/>
        <end position="189"/>
    </location>
</feature>
<dbReference type="SUPFAM" id="SSF103481">
    <property type="entry name" value="Multidrug resistance efflux transporter EmrE"/>
    <property type="match status" value="2"/>
</dbReference>
<gene>
    <name evidence="8" type="ORF">HW564_02275</name>
</gene>
<dbReference type="RefSeq" id="WP_011046638.1">
    <property type="nucleotide sequence ID" value="NZ_CP076685.1"/>
</dbReference>
<feature type="transmembrane region" description="Helical" evidence="5">
    <location>
        <begin position="201"/>
        <end position="220"/>
    </location>
</feature>
<organism evidence="8 9">
    <name type="scientific">Ruegeria pomeroyi</name>
    <dbReference type="NCBI Taxonomy" id="89184"/>
    <lineage>
        <taxon>Bacteria</taxon>
        <taxon>Pseudomonadati</taxon>
        <taxon>Pseudomonadota</taxon>
        <taxon>Alphaproteobacteria</taxon>
        <taxon>Rhodobacterales</taxon>
        <taxon>Roseobacteraceae</taxon>
        <taxon>Ruegeria</taxon>
    </lineage>
</organism>
<dbReference type="GO" id="GO:0016020">
    <property type="term" value="C:membrane"/>
    <property type="evidence" value="ECO:0007669"/>
    <property type="project" value="UniProtKB-SubCell"/>
</dbReference>
<proteinExistence type="predicted"/>
<comment type="caution">
    <text evidence="8">The sequence shown here is derived from an EMBL/GenBank/DDBJ whole genome shotgun (WGS) entry which is preliminary data.</text>
</comment>
<evidence type="ECO:0000256" key="1">
    <source>
        <dbReference type="ARBA" id="ARBA00004141"/>
    </source>
</evidence>
<sequence length="280" mass="28281">MRLFLLTALTMTAFAANSVLNRLAVAQGWADPGGFAILRVLAGAAMLTVLVLAQGQRLPLWRRRRLLGAGSLTLYMVGFSLAYLTLDAGLGALILFGVVQIAMFGWSAATGAPPTMRQMAGAAIAFGGLVWVLWPAGAFRVDAGGAGLMALAGIGWAAYTLAGRREADALAATGANFALALPLTAAAILPVTGVPAMSGAGLLLATVSGAVTSGLGYALWYRLVPALGPVRAATVQLSAPVIAVLGGVLLLGETAPLRLLLGGAVLLGGIALSIRRAPDA</sequence>
<feature type="transmembrane region" description="Helical" evidence="5">
    <location>
        <begin position="257"/>
        <end position="274"/>
    </location>
</feature>
<feature type="domain" description="EamA" evidence="7">
    <location>
        <begin position="145"/>
        <end position="274"/>
    </location>
</feature>
<dbReference type="PANTHER" id="PTHR32322:SF9">
    <property type="entry name" value="AMINO-ACID METABOLITE EFFLUX PUMP-RELATED"/>
    <property type="match status" value="1"/>
</dbReference>
<dbReference type="InterPro" id="IPR037185">
    <property type="entry name" value="EmrE-like"/>
</dbReference>
<keyword evidence="3 5" id="KW-1133">Transmembrane helix</keyword>
<accession>A0A850LDM5</accession>
<feature type="transmembrane region" description="Helical" evidence="5">
    <location>
        <begin position="143"/>
        <end position="162"/>
    </location>
</feature>
<comment type="subcellular location">
    <subcellularLocation>
        <location evidence="1">Membrane</location>
        <topology evidence="1">Multi-pass membrane protein</topology>
    </subcellularLocation>
</comment>
<feature type="transmembrane region" description="Helical" evidence="5">
    <location>
        <begin position="92"/>
        <end position="112"/>
    </location>
</feature>
<evidence type="ECO:0000256" key="3">
    <source>
        <dbReference type="ARBA" id="ARBA00022989"/>
    </source>
</evidence>
<evidence type="ECO:0000256" key="5">
    <source>
        <dbReference type="SAM" id="Phobius"/>
    </source>
</evidence>
<dbReference type="AlphaFoldDB" id="A0A850LDM5"/>
<evidence type="ECO:0000259" key="7">
    <source>
        <dbReference type="Pfam" id="PF00892"/>
    </source>
</evidence>
<reference evidence="8 9" key="1">
    <citation type="journal article" date="2020" name="Proc. Natl. Acad. Sci. U.S.A.">
        <title>Ecological drivers of bacterial community assembly in synthetic phycospheres.</title>
        <authorList>
            <person name="Fu H."/>
            <person name="Uchimiya M."/>
            <person name="Gore J."/>
            <person name="Moran M.A."/>
        </authorList>
    </citation>
    <scope>NUCLEOTIDE SEQUENCE [LARGE SCALE GENOMIC DNA]</scope>
    <source>
        <strain evidence="8">HF-Din03</strain>
    </source>
</reference>
<keyword evidence="6" id="KW-0732">Signal</keyword>
<feature type="transmembrane region" description="Helical" evidence="5">
    <location>
        <begin position="36"/>
        <end position="54"/>
    </location>
</feature>
<dbReference type="InterPro" id="IPR000620">
    <property type="entry name" value="EamA_dom"/>
</dbReference>
<dbReference type="PANTHER" id="PTHR32322">
    <property type="entry name" value="INNER MEMBRANE TRANSPORTER"/>
    <property type="match status" value="1"/>
</dbReference>
<evidence type="ECO:0000256" key="6">
    <source>
        <dbReference type="SAM" id="SignalP"/>
    </source>
</evidence>
<dbReference type="EMBL" id="JABXIY010000007">
    <property type="protein sequence ID" value="NVK95732.1"/>
    <property type="molecule type" value="Genomic_DNA"/>
</dbReference>
<keyword evidence="4 5" id="KW-0472">Membrane</keyword>
<feature type="transmembrane region" description="Helical" evidence="5">
    <location>
        <begin position="232"/>
        <end position="251"/>
    </location>
</feature>
<keyword evidence="2 5" id="KW-0812">Transmembrane</keyword>
<dbReference type="InterPro" id="IPR050638">
    <property type="entry name" value="AA-Vitamin_Transporters"/>
</dbReference>
<evidence type="ECO:0000256" key="2">
    <source>
        <dbReference type="ARBA" id="ARBA00022692"/>
    </source>
</evidence>
<dbReference type="Pfam" id="PF00892">
    <property type="entry name" value="EamA"/>
    <property type="match status" value="1"/>
</dbReference>
<feature type="chain" id="PRO_5032892432" evidence="6">
    <location>
        <begin position="16"/>
        <end position="280"/>
    </location>
</feature>
<feature type="signal peptide" evidence="6">
    <location>
        <begin position="1"/>
        <end position="15"/>
    </location>
</feature>
<evidence type="ECO:0000313" key="9">
    <source>
        <dbReference type="Proteomes" id="UP000565723"/>
    </source>
</evidence>